<dbReference type="RefSeq" id="WP_144854320.1">
    <property type="nucleotide sequence ID" value="NZ_VNJI01000065.1"/>
</dbReference>
<evidence type="ECO:0000313" key="1">
    <source>
        <dbReference type="EMBL" id="TVY02428.1"/>
    </source>
</evidence>
<evidence type="ECO:0000313" key="2">
    <source>
        <dbReference type="Proteomes" id="UP000317036"/>
    </source>
</evidence>
<organism evidence="1 2">
    <name type="scientific">Paenibacillus cremeus</name>
    <dbReference type="NCBI Taxonomy" id="2163881"/>
    <lineage>
        <taxon>Bacteria</taxon>
        <taxon>Bacillati</taxon>
        <taxon>Bacillota</taxon>
        <taxon>Bacilli</taxon>
        <taxon>Bacillales</taxon>
        <taxon>Paenibacillaceae</taxon>
        <taxon>Paenibacillus</taxon>
    </lineage>
</organism>
<reference evidence="1 2" key="1">
    <citation type="submission" date="2019-07" db="EMBL/GenBank/DDBJ databases">
        <authorList>
            <person name="Kim J."/>
        </authorList>
    </citation>
    <scope>NUCLEOTIDE SEQUENCE [LARGE SCALE GENOMIC DNA]</scope>
    <source>
        <strain evidence="1 2">JC52</strain>
    </source>
</reference>
<proteinExistence type="predicted"/>
<accession>A0A559JRB7</accession>
<keyword evidence="2" id="KW-1185">Reference proteome</keyword>
<gene>
    <name evidence="1" type="ORF">FPZ49_31760</name>
</gene>
<dbReference type="EMBL" id="VNJI01000065">
    <property type="protein sequence ID" value="TVY02428.1"/>
    <property type="molecule type" value="Genomic_DNA"/>
</dbReference>
<sequence length="171" mass="19002">MIIDKSELAQYSRDSQSSLARDLASCFASADVAQAWQRLATKELEGVEMIAENNFKDVLKQRMKELADATIRLCGLDPVVWRASREQVQQDEEQVLMPAASSQRDDEVVDVDVEVLELFDVFSSQTAETVLTEVATPQGEQEIATKQLLTFAELATGSGKKNMEDQLLLFG</sequence>
<comment type="caution">
    <text evidence="1">The sequence shown here is derived from an EMBL/GenBank/DDBJ whole genome shotgun (WGS) entry which is preliminary data.</text>
</comment>
<dbReference type="OrthoDB" id="9760715at2"/>
<protein>
    <submittedName>
        <fullName evidence="1">Uncharacterized protein</fullName>
    </submittedName>
</protein>
<dbReference type="Proteomes" id="UP000317036">
    <property type="component" value="Unassembled WGS sequence"/>
</dbReference>
<name>A0A559JRB7_9BACL</name>
<dbReference type="AlphaFoldDB" id="A0A559JRB7"/>